<reference evidence="9 10" key="1">
    <citation type="submission" date="2021-03" db="EMBL/GenBank/DDBJ databases">
        <title>Genomic Encyclopedia of Type Strains, Phase IV (KMG-IV): sequencing the most valuable type-strain genomes for metagenomic binning, comparative biology and taxonomic classification.</title>
        <authorList>
            <person name="Goeker M."/>
        </authorList>
    </citation>
    <scope>NUCLEOTIDE SEQUENCE [LARGE SCALE GENOMIC DNA]</scope>
    <source>
        <strain evidence="9 10">DSM 26048</strain>
    </source>
</reference>
<dbReference type="SUPFAM" id="SSF161098">
    <property type="entry name" value="MetI-like"/>
    <property type="match status" value="1"/>
</dbReference>
<accession>A0ABS4IT06</accession>
<dbReference type="PANTHER" id="PTHR43227:SF11">
    <property type="entry name" value="BLL4140 PROTEIN"/>
    <property type="match status" value="1"/>
</dbReference>
<sequence length="321" mass="35920">MQSHTVSQTNQTAIRSNRFVHFLKKNYSLYLMILPGVLIFFLFSYLPIFGLLMAFENYSPVRGFFGSEWVGLKHFIDFFKDPYLGRITKNTIAFGVWGLALFPFPVIFALLLNEVKNTRYKKIVQSISVFPFFISMVILVGLIRDLLDPTTGVVTLLSYFTGSEMTDLLADPSAYRSIFGISGLWNTIGFSSILYLAAIAGINQEMYESAVMDGAGRFKQMWYITVPSIMPTVTLLFIMQIGAFLSSANSTGSDFQRNLLMYNPLTYETADTVGTYVYRAGIEGVSASYSTAVNFVFSVVSTLLVLFANQVSKRLGKASLF</sequence>
<feature type="transmembrane region" description="Helical" evidence="7">
    <location>
        <begin position="123"/>
        <end position="143"/>
    </location>
</feature>
<evidence type="ECO:0000256" key="6">
    <source>
        <dbReference type="ARBA" id="ARBA00023136"/>
    </source>
</evidence>
<dbReference type="PROSITE" id="PS50928">
    <property type="entry name" value="ABC_TM1"/>
    <property type="match status" value="1"/>
</dbReference>
<dbReference type="InterPro" id="IPR035906">
    <property type="entry name" value="MetI-like_sf"/>
</dbReference>
<keyword evidence="6 7" id="KW-0472">Membrane</keyword>
<feature type="transmembrane region" description="Helical" evidence="7">
    <location>
        <begin position="27"/>
        <end position="55"/>
    </location>
</feature>
<dbReference type="EMBL" id="JAGGLB010000004">
    <property type="protein sequence ID" value="MBP1990166.1"/>
    <property type="molecule type" value="Genomic_DNA"/>
</dbReference>
<feature type="transmembrane region" description="Helical" evidence="7">
    <location>
        <begin position="287"/>
        <end position="308"/>
    </location>
</feature>
<evidence type="ECO:0000313" key="9">
    <source>
        <dbReference type="EMBL" id="MBP1990166.1"/>
    </source>
</evidence>
<dbReference type="RefSeq" id="WP_209970961.1">
    <property type="nucleotide sequence ID" value="NZ_JAGGLB010000004.1"/>
</dbReference>
<name>A0ABS4IT06_9BACL</name>
<comment type="similarity">
    <text evidence="7">Belongs to the binding-protein-dependent transport system permease family.</text>
</comment>
<evidence type="ECO:0000313" key="10">
    <source>
        <dbReference type="Proteomes" id="UP001519287"/>
    </source>
</evidence>
<dbReference type="Proteomes" id="UP001519287">
    <property type="component" value="Unassembled WGS sequence"/>
</dbReference>
<comment type="caution">
    <text evidence="9">The sequence shown here is derived from an EMBL/GenBank/DDBJ whole genome shotgun (WGS) entry which is preliminary data.</text>
</comment>
<evidence type="ECO:0000256" key="5">
    <source>
        <dbReference type="ARBA" id="ARBA00022989"/>
    </source>
</evidence>
<evidence type="ECO:0000256" key="1">
    <source>
        <dbReference type="ARBA" id="ARBA00004651"/>
    </source>
</evidence>
<feature type="transmembrane region" description="Helical" evidence="7">
    <location>
        <begin position="92"/>
        <end position="111"/>
    </location>
</feature>
<proteinExistence type="inferred from homology"/>
<evidence type="ECO:0000256" key="2">
    <source>
        <dbReference type="ARBA" id="ARBA00022448"/>
    </source>
</evidence>
<dbReference type="Gene3D" id="1.10.3720.10">
    <property type="entry name" value="MetI-like"/>
    <property type="match status" value="1"/>
</dbReference>
<dbReference type="InterPro" id="IPR000515">
    <property type="entry name" value="MetI-like"/>
</dbReference>
<keyword evidence="2 7" id="KW-0813">Transport</keyword>
<evidence type="ECO:0000256" key="4">
    <source>
        <dbReference type="ARBA" id="ARBA00022692"/>
    </source>
</evidence>
<dbReference type="InterPro" id="IPR050809">
    <property type="entry name" value="UgpAE/MalFG_permease"/>
</dbReference>
<dbReference type="Pfam" id="PF00528">
    <property type="entry name" value="BPD_transp_1"/>
    <property type="match status" value="1"/>
</dbReference>
<dbReference type="PANTHER" id="PTHR43227">
    <property type="entry name" value="BLL4140 PROTEIN"/>
    <property type="match status" value="1"/>
</dbReference>
<evidence type="ECO:0000256" key="3">
    <source>
        <dbReference type="ARBA" id="ARBA00022475"/>
    </source>
</evidence>
<gene>
    <name evidence="9" type="ORF">J2Z66_001764</name>
</gene>
<organism evidence="9 10">
    <name type="scientific">Paenibacillus eucommiae</name>
    <dbReference type="NCBI Taxonomy" id="1355755"/>
    <lineage>
        <taxon>Bacteria</taxon>
        <taxon>Bacillati</taxon>
        <taxon>Bacillota</taxon>
        <taxon>Bacilli</taxon>
        <taxon>Bacillales</taxon>
        <taxon>Paenibacillaceae</taxon>
        <taxon>Paenibacillus</taxon>
    </lineage>
</organism>
<dbReference type="CDD" id="cd06261">
    <property type="entry name" value="TM_PBP2"/>
    <property type="match status" value="1"/>
</dbReference>
<keyword evidence="4 7" id="KW-0812">Transmembrane</keyword>
<evidence type="ECO:0000259" key="8">
    <source>
        <dbReference type="PROSITE" id="PS50928"/>
    </source>
</evidence>
<keyword evidence="10" id="KW-1185">Reference proteome</keyword>
<feature type="transmembrane region" description="Helical" evidence="7">
    <location>
        <begin position="178"/>
        <end position="200"/>
    </location>
</feature>
<comment type="subcellular location">
    <subcellularLocation>
        <location evidence="1 7">Cell membrane</location>
        <topology evidence="1 7">Multi-pass membrane protein</topology>
    </subcellularLocation>
</comment>
<keyword evidence="5 7" id="KW-1133">Transmembrane helix</keyword>
<protein>
    <submittedName>
        <fullName evidence="9">Aldouronate transport system permease protein</fullName>
    </submittedName>
</protein>
<feature type="transmembrane region" description="Helical" evidence="7">
    <location>
        <begin position="221"/>
        <end position="245"/>
    </location>
</feature>
<keyword evidence="3" id="KW-1003">Cell membrane</keyword>
<evidence type="ECO:0000256" key="7">
    <source>
        <dbReference type="RuleBase" id="RU363032"/>
    </source>
</evidence>
<feature type="domain" description="ABC transmembrane type-1" evidence="8">
    <location>
        <begin position="88"/>
        <end position="308"/>
    </location>
</feature>